<reference evidence="7 9" key="2">
    <citation type="journal article" date="2012" name="Stand. Genomic Sci.">
        <title>Complete genome sequence of Thauera aminoaromatica strain MZ1T.</title>
        <authorList>
            <person name="Jiang K."/>
            <person name="Sanseverino J."/>
            <person name="Chauhan A."/>
            <person name="Lucas S."/>
            <person name="Copeland A."/>
            <person name="Lapidus A."/>
            <person name="Del Rio T.G."/>
            <person name="Dalin E."/>
            <person name="Tice H."/>
            <person name="Bruce D."/>
            <person name="Goodwin L."/>
            <person name="Pitluck S."/>
            <person name="Sims D."/>
            <person name="Brettin T."/>
            <person name="Detter J.C."/>
            <person name="Han C."/>
            <person name="Chang Y.J."/>
            <person name="Larimer F."/>
            <person name="Land M."/>
            <person name="Hauser L."/>
            <person name="Kyrpides N.C."/>
            <person name="Mikhailova N."/>
            <person name="Moser S."/>
            <person name="Jegier P."/>
            <person name="Close D."/>
            <person name="Debruyn J.M."/>
            <person name="Wang Y."/>
            <person name="Layton A.C."/>
            <person name="Allen M.S."/>
            <person name="Sayler G.S."/>
        </authorList>
    </citation>
    <scope>NUCLEOTIDE SEQUENCE [LARGE SCALE GENOMIC DNA]</scope>
    <source>
        <strain evidence="7 9">MZ1T</strain>
    </source>
</reference>
<evidence type="ECO:0000313" key="9">
    <source>
        <dbReference type="Proteomes" id="UP000002186"/>
    </source>
</evidence>
<dbReference type="PANTHER" id="PTHR43104:SF4">
    <property type="entry name" value="L-2-HYDROXYGLUTARATE DEHYDROGENASE, MITOCHONDRIAL"/>
    <property type="match status" value="1"/>
</dbReference>
<dbReference type="Proteomes" id="UP000321192">
    <property type="component" value="Unassembled WGS sequence"/>
</dbReference>
<dbReference type="Proteomes" id="UP000002186">
    <property type="component" value="Chromosome"/>
</dbReference>
<dbReference type="RefSeq" id="WP_012584443.1">
    <property type="nucleotide sequence ID" value="NC_011662.2"/>
</dbReference>
<evidence type="ECO:0000259" key="6">
    <source>
        <dbReference type="Pfam" id="PF01266"/>
    </source>
</evidence>
<evidence type="ECO:0000256" key="4">
    <source>
        <dbReference type="ARBA" id="ARBA00023002"/>
    </source>
</evidence>
<dbReference type="Pfam" id="PF01266">
    <property type="entry name" value="DAO"/>
    <property type="match status" value="1"/>
</dbReference>
<dbReference type="HOGENOM" id="CLU_024775_1_1_4"/>
<reference evidence="8 10" key="3">
    <citation type="submission" date="2018-09" db="EMBL/GenBank/DDBJ databases">
        <title>Metagenome Assembled Genomes from an Advanced Water Purification Facility.</title>
        <authorList>
            <person name="Stamps B.W."/>
            <person name="Spear J.R."/>
        </authorList>
    </citation>
    <scope>NUCLEOTIDE SEQUENCE [LARGE SCALE GENOMIC DNA]</scope>
    <source>
        <strain evidence="8">Bin_27_1</strain>
    </source>
</reference>
<dbReference type="SUPFAM" id="SSF51905">
    <property type="entry name" value="FAD/NAD(P)-binding domain"/>
    <property type="match status" value="1"/>
</dbReference>
<evidence type="ECO:0000313" key="8">
    <source>
        <dbReference type="EMBL" id="TXH82847.1"/>
    </source>
</evidence>
<evidence type="ECO:0000256" key="5">
    <source>
        <dbReference type="ARBA" id="ARBA00037941"/>
    </source>
</evidence>
<evidence type="ECO:0000313" key="10">
    <source>
        <dbReference type="Proteomes" id="UP000321192"/>
    </source>
</evidence>
<dbReference type="EMBL" id="CP001281">
    <property type="protein sequence ID" value="ACK53209.1"/>
    <property type="molecule type" value="Genomic_DNA"/>
</dbReference>
<gene>
    <name evidence="7" type="ordered locus">Tmz1t_0430</name>
    <name evidence="8" type="ORF">E6Q80_14555</name>
</gene>
<dbReference type="eggNOG" id="COG0579">
    <property type="taxonomic scope" value="Bacteria"/>
</dbReference>
<protein>
    <submittedName>
        <fullName evidence="7">FAD dependent oxidoreductase</fullName>
    </submittedName>
    <submittedName>
        <fullName evidence="8">NAD(P)/FAD-dependent oxidoreductase</fullName>
    </submittedName>
</protein>
<dbReference type="InterPro" id="IPR036188">
    <property type="entry name" value="FAD/NAD-bd_sf"/>
</dbReference>
<keyword evidence="3" id="KW-0274">FAD</keyword>
<dbReference type="GO" id="GO:0047545">
    <property type="term" value="F:(S)-2-hydroxyglutarate dehydrogenase activity"/>
    <property type="evidence" value="ECO:0007669"/>
    <property type="project" value="TreeGrafter"/>
</dbReference>
<comment type="similarity">
    <text evidence="5">Belongs to the L2HGDH family.</text>
</comment>
<dbReference type="InterPro" id="IPR006076">
    <property type="entry name" value="FAD-dep_OxRdtase"/>
</dbReference>
<sequence>METVDTVVIGAGVVGLACAHSLARSRREVVIVERETAFGTGISARNSEVIHAGLYYPPGSLKARLCVEGRQRLYAWCAQHGVNHARCGKLVVASTATQAPALQAIAERARANGVDDLRHIDAAELTALEPALAGHGALLSPSTGIVDSHGLMLSLLGEAERHGAMLALGSPVLEGRAEADGIVLRIGGEAATALKAKRVVNAAGLDAPALGRAILAPASAQAPQAHYARGVYFSYAGKAPFSRLIYPIPEPGGLGVHLTLDLGGQAKFGPDVEWIAAPDYTVDPTRVERFAGAIRRWWPDLDAQRLQPGYAGVRPKIVGPGEPDADFRIDGPSAHGTPGLVHLYGIESPGLTAALAIGEHVAALLAAEGR</sequence>
<dbReference type="Gene3D" id="3.50.50.60">
    <property type="entry name" value="FAD/NAD(P)-binding domain"/>
    <property type="match status" value="1"/>
</dbReference>
<dbReference type="AlphaFoldDB" id="C4ZIS2"/>
<dbReference type="PANTHER" id="PTHR43104">
    <property type="entry name" value="L-2-HYDROXYGLUTARATE DEHYDROGENASE, MITOCHONDRIAL"/>
    <property type="match status" value="1"/>
</dbReference>
<evidence type="ECO:0000313" key="7">
    <source>
        <dbReference type="EMBL" id="ACK53209.1"/>
    </source>
</evidence>
<accession>A0A5C7SGB4</accession>
<keyword evidence="9" id="KW-1185">Reference proteome</keyword>
<name>C4ZIS2_THASP</name>
<dbReference type="KEGG" id="tmz:Tmz1t_0430"/>
<feature type="domain" description="FAD dependent oxidoreductase" evidence="6">
    <location>
        <begin position="5"/>
        <end position="364"/>
    </location>
</feature>
<keyword evidence="2" id="KW-0285">Flavoprotein</keyword>
<evidence type="ECO:0000256" key="3">
    <source>
        <dbReference type="ARBA" id="ARBA00022827"/>
    </source>
</evidence>
<comment type="cofactor">
    <cofactor evidence="1">
        <name>FAD</name>
        <dbReference type="ChEBI" id="CHEBI:57692"/>
    </cofactor>
</comment>
<keyword evidence="4" id="KW-0560">Oxidoreductase</keyword>
<proteinExistence type="inferred from homology"/>
<dbReference type="EMBL" id="SSFD01000231">
    <property type="protein sequence ID" value="TXH82847.1"/>
    <property type="molecule type" value="Genomic_DNA"/>
</dbReference>
<accession>C4ZIS2</accession>
<dbReference type="STRING" id="85643.Tmz1t_0430"/>
<evidence type="ECO:0000256" key="1">
    <source>
        <dbReference type="ARBA" id="ARBA00001974"/>
    </source>
</evidence>
<evidence type="ECO:0000256" key="2">
    <source>
        <dbReference type="ARBA" id="ARBA00022630"/>
    </source>
</evidence>
<dbReference type="Gene3D" id="3.30.9.10">
    <property type="entry name" value="D-Amino Acid Oxidase, subunit A, domain 2"/>
    <property type="match status" value="1"/>
</dbReference>
<dbReference type="OrthoDB" id="9801699at2"/>
<organism evidence="7 9">
    <name type="scientific">Thauera aminoaromatica</name>
    <dbReference type="NCBI Taxonomy" id="164330"/>
    <lineage>
        <taxon>Bacteria</taxon>
        <taxon>Pseudomonadati</taxon>
        <taxon>Pseudomonadota</taxon>
        <taxon>Betaproteobacteria</taxon>
        <taxon>Rhodocyclales</taxon>
        <taxon>Zoogloeaceae</taxon>
        <taxon>Thauera</taxon>
    </lineage>
</organism>
<reference evidence="9" key="1">
    <citation type="submission" date="2009-05" db="EMBL/GenBank/DDBJ databases">
        <title>Complete sequence of chromosome of Thauera sp. MZ1T.</title>
        <authorList>
            <consortium name="US DOE Joint Genome Institute"/>
            <person name="Lucas S."/>
            <person name="Copeland A."/>
            <person name="Lapidus A."/>
            <person name="Glavina del Rio T."/>
            <person name="Dalin E."/>
            <person name="Tice H."/>
            <person name="Bruce D."/>
            <person name="Goodwin L."/>
            <person name="Pitluck S."/>
            <person name="Sims D."/>
            <person name="Brettin T."/>
            <person name="Detter J.C."/>
            <person name="Han C."/>
            <person name="Larimer F."/>
            <person name="Land M."/>
            <person name="Hauser L."/>
            <person name="Kyrpides N."/>
            <person name="Mikhailova N."/>
            <person name="Sayler G.S."/>
        </authorList>
    </citation>
    <scope>NUCLEOTIDE SEQUENCE [LARGE SCALE GENOMIC DNA]</scope>
    <source>
        <strain evidence="9">MZ1T</strain>
    </source>
</reference>